<feature type="domain" description="Competence protein CoiA C-terminal" evidence="3">
    <location>
        <begin position="256"/>
        <end position="394"/>
    </location>
</feature>
<name>A0A2W0HCS1_9BACI</name>
<evidence type="ECO:0008006" key="6">
    <source>
        <dbReference type="Google" id="ProtNLM"/>
    </source>
</evidence>
<dbReference type="EMBL" id="PDOF01000001">
    <property type="protein sequence ID" value="PYZ97730.1"/>
    <property type="molecule type" value="Genomic_DNA"/>
</dbReference>
<dbReference type="InterPro" id="IPR010330">
    <property type="entry name" value="CoiA_nuc"/>
</dbReference>
<organism evidence="4 5">
    <name type="scientific">Alteribacter lacisalsi</name>
    <dbReference type="NCBI Taxonomy" id="2045244"/>
    <lineage>
        <taxon>Bacteria</taxon>
        <taxon>Bacillati</taxon>
        <taxon>Bacillota</taxon>
        <taxon>Bacilli</taxon>
        <taxon>Bacillales</taxon>
        <taxon>Bacillaceae</taxon>
        <taxon>Alteribacter</taxon>
    </lineage>
</organism>
<evidence type="ECO:0000259" key="1">
    <source>
        <dbReference type="Pfam" id="PF06054"/>
    </source>
</evidence>
<dbReference type="Proteomes" id="UP000248066">
    <property type="component" value="Unassembled WGS sequence"/>
</dbReference>
<accession>A0A2W0HCS1</accession>
<sequence>MNVSQSKGPMPMLTAIRSDGVTISLMDHWSREELTALRKEKQFLCPDCTEPVVLKLGRKKAWHFAHDHGRFCTSSIKNETEAHIQGKWFLSDWLKKQHITPRVEHPLPHLGQRPDILYEKDNHTHILELQHSSILYDHFRKRNSNYEKAGYKVRWIGITSDISKERFQQIKHLTALDGLLTACPEYGGPLDLTSVYLNPYTGTFNFNGPFFYLSPRKTFVYSSVENSCCHEASLFPSKRNRPPITITMVDHYFVHWKKQILRERSRKRPVKLSAGESFASTILYNSGTSLSLFPALVCVALPSQFFLITRPVVWQSWVLIGFIHTIPAGLRFSLSQLTKAFLRHVEKQRFIMRELPFNRLTMVKLLLTEYLNVLTEFGVVAKTGEVVYEVCRYITVQKPMDVLMRDDEYIQSFMRAYWKKQWLKF</sequence>
<comment type="caution">
    <text evidence="4">The sequence shown here is derived from an EMBL/GenBank/DDBJ whole genome shotgun (WGS) entry which is preliminary data.</text>
</comment>
<evidence type="ECO:0000313" key="5">
    <source>
        <dbReference type="Proteomes" id="UP000248066"/>
    </source>
</evidence>
<dbReference type="Pfam" id="PF06054">
    <property type="entry name" value="CoiA_nuc"/>
    <property type="match status" value="1"/>
</dbReference>
<gene>
    <name evidence="4" type="ORF">CR205_03810</name>
</gene>
<feature type="domain" description="Competence protein CoiA-like N-terminal" evidence="2">
    <location>
        <begin position="27"/>
        <end position="74"/>
    </location>
</feature>
<protein>
    <recommendedName>
        <fullName evidence="6">Competence protein</fullName>
    </recommendedName>
</protein>
<keyword evidence="5" id="KW-1185">Reference proteome</keyword>
<dbReference type="Pfam" id="PF25166">
    <property type="entry name" value="CoiA_C"/>
    <property type="match status" value="1"/>
</dbReference>
<evidence type="ECO:0000259" key="2">
    <source>
        <dbReference type="Pfam" id="PF25164"/>
    </source>
</evidence>
<dbReference type="InterPro" id="IPR057252">
    <property type="entry name" value="CoiA_C"/>
</dbReference>
<dbReference type="Pfam" id="PF25164">
    <property type="entry name" value="CoiA_N"/>
    <property type="match status" value="1"/>
</dbReference>
<reference evidence="4 5" key="1">
    <citation type="submission" date="2017-10" db="EMBL/GenBank/DDBJ databases">
        <title>Bacillus sp. nov., a halophilic bacterium isolated from a Yangshapao Lake.</title>
        <authorList>
            <person name="Wang H."/>
        </authorList>
    </citation>
    <scope>NUCLEOTIDE SEQUENCE [LARGE SCALE GENOMIC DNA]</scope>
    <source>
        <strain evidence="4 5">YSP-3</strain>
    </source>
</reference>
<dbReference type="InterPro" id="IPR057253">
    <property type="entry name" value="CoiA-like_N"/>
</dbReference>
<dbReference type="AlphaFoldDB" id="A0A2W0HCS1"/>
<feature type="domain" description="Competence protein CoiA nuclease-like" evidence="1">
    <location>
        <begin position="79"/>
        <end position="224"/>
    </location>
</feature>
<evidence type="ECO:0000259" key="3">
    <source>
        <dbReference type="Pfam" id="PF25166"/>
    </source>
</evidence>
<evidence type="ECO:0000313" key="4">
    <source>
        <dbReference type="EMBL" id="PYZ97730.1"/>
    </source>
</evidence>
<proteinExistence type="predicted"/>